<evidence type="ECO:0000256" key="1">
    <source>
        <dbReference type="ARBA" id="ARBA00007447"/>
    </source>
</evidence>
<evidence type="ECO:0000313" key="6">
    <source>
        <dbReference type="EMBL" id="KAK6757277.1"/>
    </source>
</evidence>
<comment type="similarity">
    <text evidence="1 2">Belongs to the peptidase A1 family.</text>
</comment>
<keyword evidence="4" id="KW-0732">Signal</keyword>
<gene>
    <name evidence="6" type="primary">Necator_chrV.g20022</name>
    <name evidence="6" type="ORF">RB195_015230</name>
</gene>
<evidence type="ECO:0000256" key="4">
    <source>
        <dbReference type="SAM" id="SignalP"/>
    </source>
</evidence>
<dbReference type="Gene3D" id="2.40.70.10">
    <property type="entry name" value="Acid Proteases"/>
    <property type="match status" value="2"/>
</dbReference>
<keyword evidence="2" id="KW-0378">Hydrolase</keyword>
<name>A0ABR1E3L1_NECAM</name>
<dbReference type="InterPro" id="IPR034164">
    <property type="entry name" value="Pepsin-like_dom"/>
</dbReference>
<dbReference type="CDD" id="cd05471">
    <property type="entry name" value="pepsin_like"/>
    <property type="match status" value="1"/>
</dbReference>
<evidence type="ECO:0000256" key="3">
    <source>
        <dbReference type="SAM" id="MobiDB-lite"/>
    </source>
</evidence>
<feature type="signal peptide" evidence="4">
    <location>
        <begin position="1"/>
        <end position="16"/>
    </location>
</feature>
<feature type="region of interest" description="Disordered" evidence="3">
    <location>
        <begin position="382"/>
        <end position="409"/>
    </location>
</feature>
<dbReference type="PROSITE" id="PS51767">
    <property type="entry name" value="PEPTIDASE_A1"/>
    <property type="match status" value="1"/>
</dbReference>
<sequence length="409" mass="44638">MKLTLALLALVGCTMAAVYKSHVTKIESARMRMIREGTWSEYVKKRDAYRTAMRGDVIPQVAHDYNDVTYVGNITLGTPEQTFTVVLDTGSSNLWVPDASCHVPVCSKKNKFDQSGSSTYKENGERWEIRYGTGSAAGILAEETLRFGDQGTQQLVVPETVFGQAQMLAPFFNTQPLDGILGLGFPELAVNGVLPPFHRAVKQGLLDQPIFTVFLKHVGNQVNVPGGVYTYGGLDNENCGEVIAYEPLSSATYWQFNIEGYGAGSFSTNQRTEGMSDTGTSFMGVADALLRPLIRGLGAQYDSRTGVFYMPCDADPNLDFIIGGKTYSIKAENLLLYGDGHFCMLPLFGKDAMGFGPAWVLGDPFIRQFCNIHDIEKKQIASRGASSSVAPPQQQPQQQLQGSSGQVPY</sequence>
<accession>A0ABR1E3L1</accession>
<dbReference type="EMBL" id="JAVFWL010000005">
    <property type="protein sequence ID" value="KAK6757277.1"/>
    <property type="molecule type" value="Genomic_DNA"/>
</dbReference>
<dbReference type="InterPro" id="IPR001461">
    <property type="entry name" value="Aspartic_peptidase_A1"/>
</dbReference>
<dbReference type="InterPro" id="IPR033121">
    <property type="entry name" value="PEPTIDASE_A1"/>
</dbReference>
<dbReference type="Proteomes" id="UP001303046">
    <property type="component" value="Unassembled WGS sequence"/>
</dbReference>
<dbReference type="PRINTS" id="PR00792">
    <property type="entry name" value="PEPSIN"/>
</dbReference>
<evidence type="ECO:0000313" key="7">
    <source>
        <dbReference type="Proteomes" id="UP001303046"/>
    </source>
</evidence>
<dbReference type="InterPro" id="IPR001969">
    <property type="entry name" value="Aspartic_peptidase_AS"/>
</dbReference>
<feature type="domain" description="Peptidase A1" evidence="5">
    <location>
        <begin position="70"/>
        <end position="383"/>
    </location>
</feature>
<evidence type="ECO:0000259" key="5">
    <source>
        <dbReference type="PROSITE" id="PS51767"/>
    </source>
</evidence>
<organism evidence="6 7">
    <name type="scientific">Necator americanus</name>
    <name type="common">Human hookworm</name>
    <dbReference type="NCBI Taxonomy" id="51031"/>
    <lineage>
        <taxon>Eukaryota</taxon>
        <taxon>Metazoa</taxon>
        <taxon>Ecdysozoa</taxon>
        <taxon>Nematoda</taxon>
        <taxon>Chromadorea</taxon>
        <taxon>Rhabditida</taxon>
        <taxon>Rhabditina</taxon>
        <taxon>Rhabditomorpha</taxon>
        <taxon>Strongyloidea</taxon>
        <taxon>Ancylostomatidae</taxon>
        <taxon>Bunostominae</taxon>
        <taxon>Necator</taxon>
    </lineage>
</organism>
<dbReference type="Pfam" id="PF00026">
    <property type="entry name" value="Asp"/>
    <property type="match status" value="1"/>
</dbReference>
<feature type="compositionally biased region" description="Low complexity" evidence="3">
    <location>
        <begin position="385"/>
        <end position="409"/>
    </location>
</feature>
<reference evidence="6 7" key="1">
    <citation type="submission" date="2023-08" db="EMBL/GenBank/DDBJ databases">
        <title>A Necator americanus chromosomal reference genome.</title>
        <authorList>
            <person name="Ilik V."/>
            <person name="Petrzelkova K.J."/>
            <person name="Pardy F."/>
            <person name="Fuh T."/>
            <person name="Niatou-Singa F.S."/>
            <person name="Gouil Q."/>
            <person name="Baker L."/>
            <person name="Ritchie M.E."/>
            <person name="Jex A.R."/>
            <person name="Gazzola D."/>
            <person name="Li H."/>
            <person name="Toshio Fujiwara R."/>
            <person name="Zhan B."/>
            <person name="Aroian R.V."/>
            <person name="Pafco B."/>
            <person name="Schwarz E.M."/>
        </authorList>
    </citation>
    <scope>NUCLEOTIDE SEQUENCE [LARGE SCALE GENOMIC DNA]</scope>
    <source>
        <strain evidence="6 7">Aroian</strain>
        <tissue evidence="6">Whole animal</tissue>
    </source>
</reference>
<protein>
    <recommendedName>
        <fullName evidence="5">Peptidase A1 domain-containing protein</fullName>
    </recommendedName>
</protein>
<dbReference type="PROSITE" id="PS00141">
    <property type="entry name" value="ASP_PROTEASE"/>
    <property type="match status" value="1"/>
</dbReference>
<evidence type="ECO:0000256" key="2">
    <source>
        <dbReference type="RuleBase" id="RU000454"/>
    </source>
</evidence>
<dbReference type="InterPro" id="IPR021109">
    <property type="entry name" value="Peptidase_aspartic_dom_sf"/>
</dbReference>
<dbReference type="PANTHER" id="PTHR47966:SF45">
    <property type="entry name" value="PEPTIDASE A1 DOMAIN-CONTAINING PROTEIN"/>
    <property type="match status" value="1"/>
</dbReference>
<feature type="chain" id="PRO_5046305962" description="Peptidase A1 domain-containing protein" evidence="4">
    <location>
        <begin position="17"/>
        <end position="409"/>
    </location>
</feature>
<dbReference type="SUPFAM" id="SSF50630">
    <property type="entry name" value="Acid proteases"/>
    <property type="match status" value="1"/>
</dbReference>
<keyword evidence="7" id="KW-1185">Reference proteome</keyword>
<proteinExistence type="inferred from homology"/>
<dbReference type="PANTHER" id="PTHR47966">
    <property type="entry name" value="BETA-SITE APP-CLEAVING ENZYME, ISOFORM A-RELATED"/>
    <property type="match status" value="1"/>
</dbReference>
<keyword evidence="2" id="KW-0645">Protease</keyword>
<comment type="caution">
    <text evidence="6">The sequence shown here is derived from an EMBL/GenBank/DDBJ whole genome shotgun (WGS) entry which is preliminary data.</text>
</comment>
<keyword evidence="2" id="KW-0064">Aspartyl protease</keyword>